<evidence type="ECO:0000256" key="6">
    <source>
        <dbReference type="ARBA" id="ARBA00023277"/>
    </source>
</evidence>
<dbReference type="Gene3D" id="2.60.120.330">
    <property type="entry name" value="B-lactam Antibiotic, Isopenicillin N Synthase, Chain"/>
    <property type="match status" value="1"/>
</dbReference>
<dbReference type="Gene3D" id="3.40.50.11350">
    <property type="match status" value="1"/>
</dbReference>
<keyword evidence="9" id="KW-1185">Reference proteome</keyword>
<feature type="compositionally biased region" description="Basic and acidic residues" evidence="7">
    <location>
        <begin position="710"/>
        <end position="727"/>
    </location>
</feature>
<keyword evidence="6" id="KW-0119">Carbohydrate metabolism</keyword>
<dbReference type="GO" id="GO:0046872">
    <property type="term" value="F:metal ion binding"/>
    <property type="evidence" value="ECO:0007669"/>
    <property type="project" value="UniProtKB-KW"/>
</dbReference>
<organism evidence="8 9">
    <name type="scientific">Rhodotorula paludigena</name>
    <dbReference type="NCBI Taxonomy" id="86838"/>
    <lineage>
        <taxon>Eukaryota</taxon>
        <taxon>Fungi</taxon>
        <taxon>Dikarya</taxon>
        <taxon>Basidiomycota</taxon>
        <taxon>Pucciniomycotina</taxon>
        <taxon>Microbotryomycetes</taxon>
        <taxon>Sporidiobolales</taxon>
        <taxon>Sporidiobolaceae</taxon>
        <taxon>Rhodotorula</taxon>
    </lineage>
</organism>
<accession>A0AAV5G506</accession>
<dbReference type="InterPro" id="IPR019378">
    <property type="entry name" value="GDP-Fuc_O-FucTrfase"/>
</dbReference>
<reference evidence="8 9" key="1">
    <citation type="submission" date="2021-12" db="EMBL/GenBank/DDBJ databases">
        <title>High titer production of polyol ester of fatty acids by Rhodotorula paludigena BS15 towards product separation-free biomass refinery.</title>
        <authorList>
            <person name="Mano J."/>
            <person name="Ono H."/>
            <person name="Tanaka T."/>
            <person name="Naito K."/>
            <person name="Sushida H."/>
            <person name="Ike M."/>
            <person name="Tokuyasu K."/>
            <person name="Kitaoka M."/>
        </authorList>
    </citation>
    <scope>NUCLEOTIDE SEQUENCE [LARGE SCALE GENOMIC DNA]</scope>
    <source>
        <strain evidence="8 9">BS15</strain>
    </source>
</reference>
<keyword evidence="2" id="KW-0479">Metal-binding</keyword>
<evidence type="ECO:0000313" key="9">
    <source>
        <dbReference type="Proteomes" id="UP001342314"/>
    </source>
</evidence>
<dbReference type="CDD" id="cd11296">
    <property type="entry name" value="O-FucT_like"/>
    <property type="match status" value="1"/>
</dbReference>
<dbReference type="PANTHER" id="PTHR10209:SF874">
    <property type="entry name" value="2-OXOGLUTARATE (2OG) AND FE(II)-DEPENDENT OXYGENASE SUPERFAMILY PROTEIN"/>
    <property type="match status" value="1"/>
</dbReference>
<dbReference type="SUPFAM" id="SSF51197">
    <property type="entry name" value="Clavaminate synthase-like"/>
    <property type="match status" value="1"/>
</dbReference>
<gene>
    <name evidence="8" type="ORF">Rhopal_000510-T1</name>
</gene>
<feature type="compositionally biased region" description="Polar residues" evidence="7">
    <location>
        <begin position="699"/>
        <end position="708"/>
    </location>
</feature>
<evidence type="ECO:0000256" key="7">
    <source>
        <dbReference type="SAM" id="MobiDB-lite"/>
    </source>
</evidence>
<evidence type="ECO:0000256" key="4">
    <source>
        <dbReference type="ARBA" id="ARBA00023004"/>
    </source>
</evidence>
<proteinExistence type="predicted"/>
<evidence type="ECO:0000256" key="1">
    <source>
        <dbReference type="ARBA" id="ARBA00022679"/>
    </source>
</evidence>
<dbReference type="GO" id="GO:0016740">
    <property type="term" value="F:transferase activity"/>
    <property type="evidence" value="ECO:0007669"/>
    <property type="project" value="UniProtKB-KW"/>
</dbReference>
<dbReference type="Pfam" id="PF10250">
    <property type="entry name" value="O-FucT"/>
    <property type="match status" value="1"/>
</dbReference>
<comment type="caution">
    <text evidence="8">The sequence shown here is derived from an EMBL/GenBank/DDBJ whole genome shotgun (WGS) entry which is preliminary data.</text>
</comment>
<dbReference type="AlphaFoldDB" id="A0AAV5G506"/>
<feature type="region of interest" description="Disordered" evidence="7">
    <location>
        <begin position="696"/>
        <end position="727"/>
    </location>
</feature>
<dbReference type="GO" id="GO:0006004">
    <property type="term" value="P:fucose metabolic process"/>
    <property type="evidence" value="ECO:0007669"/>
    <property type="project" value="UniProtKB-KW"/>
</dbReference>
<evidence type="ECO:0000256" key="2">
    <source>
        <dbReference type="ARBA" id="ARBA00022723"/>
    </source>
</evidence>
<dbReference type="GO" id="GO:0016491">
    <property type="term" value="F:oxidoreductase activity"/>
    <property type="evidence" value="ECO:0007669"/>
    <property type="project" value="UniProtKB-KW"/>
</dbReference>
<sequence length="938" mass="105265">MASVLPIVDLDAFRQGPSTPAAQAEAVKTAEALIEFGALIVRDSRVSEAANERFLDVMEDYFAQEEERLREDLRPEVHYQVGVTLDNTEKPKCHSDDSCKAVIAALDPAERPLDLEGGKADPKCRASSLICRNFLSFFHRMGKTPPRTDFPSLRMENVTPRTFGSTWEASMDQWGTQIKHAVEGVSEMLAVGLGLERETFLRAGEYGSHLLAPTATDLKKYGREGEIFAGFHTDLNFLTIHGRSRFPGLHIWARNSGKRLTVKMPPGTLLVQAGKQLEHYTGGLILAGYHEVVCTPGTLAALSARLGNPATAMRPQIRISSTFFWHLSSDETLLPRSFRERTNGNEVVQREQRRVEEAGGKWDVEKYEEGMKVGTLVQTRRRSSTDAVQFQLSSPPPASRMPRLPSSPTSPTRTALHAGSASPWPDDEGREPEARARKRRGGGAEGAGGAFPLRMDRRRWLVCGLLAFCVLWIVTVDRTTDARGRLRESVHDAAHRLHDLTAEPVLGFDKSLVSGLLVLNHPEPQKSYKTQMKDGVRYITTMTYGGHANQFIAIQNLLYLGKLLNRVAIIPSLFALHFDELPRDLSDFYDLARFYHDTGIPSVELSSLKRWNLTHPPEVDWISCWSVLEATAGNVNVNDGTMAAHNIIVQYWPLPPTMARASELTAIWFEAFHEFDFDREAQSDWIAKVKKEELPQLDSPAQKQGNKTLSRHETIKPGFHPREDAEPDDRMLCLDTTFFTGSRILKPAYIPDVELEPPRIYEGEGWTKAGQYLRFSSGVEELADIYLTELFGVSHMRHVPPFISVHIRRGDFQSARGLTSLEMYTDAVQRVRDKLNRRMDNPDGWTGAGHEHQKYFRGVRGEDYAVVATTDEAPDSDFVRQLREELGWKVVDHEAMNTVGELGAWYPTMVDAAILARGRGFVGTEWSTFSYLAGLRVK</sequence>
<dbReference type="PANTHER" id="PTHR10209">
    <property type="entry name" value="OXIDOREDUCTASE, 2OG-FE II OXYGENASE FAMILY PROTEIN"/>
    <property type="match status" value="1"/>
</dbReference>
<evidence type="ECO:0000256" key="3">
    <source>
        <dbReference type="ARBA" id="ARBA00023002"/>
    </source>
</evidence>
<dbReference type="Proteomes" id="UP001342314">
    <property type="component" value="Unassembled WGS sequence"/>
</dbReference>
<protein>
    <submittedName>
        <fullName evidence="8">Uncharacterized protein</fullName>
    </submittedName>
</protein>
<dbReference type="EMBL" id="BQKY01000001">
    <property type="protein sequence ID" value="GJN87556.1"/>
    <property type="molecule type" value="Genomic_DNA"/>
</dbReference>
<keyword evidence="5" id="KW-0294">Fucose metabolism</keyword>
<feature type="region of interest" description="Disordered" evidence="7">
    <location>
        <begin position="379"/>
        <end position="449"/>
    </location>
</feature>
<feature type="compositionally biased region" description="Low complexity" evidence="7">
    <location>
        <begin position="400"/>
        <end position="414"/>
    </location>
</feature>
<keyword evidence="3" id="KW-0560">Oxidoreductase</keyword>
<keyword evidence="4" id="KW-0408">Iron</keyword>
<evidence type="ECO:0000313" key="8">
    <source>
        <dbReference type="EMBL" id="GJN87556.1"/>
    </source>
</evidence>
<name>A0AAV5G506_9BASI</name>
<dbReference type="InterPro" id="IPR027443">
    <property type="entry name" value="IPNS-like_sf"/>
</dbReference>
<evidence type="ECO:0000256" key="5">
    <source>
        <dbReference type="ARBA" id="ARBA00023253"/>
    </source>
</evidence>
<keyword evidence="1" id="KW-0808">Transferase</keyword>